<sequence length="600" mass="67975">MMIDLGSDTEVSSDTEVNSRTEVSPDIDDNSCTEISEKPEKPEKPEMPEKPEGPERPEEPFPRQNMRNLLAKAAEKRLKRAKMTTSETTASETDIEVVSTVPTSIFRSPIRLIGNPAYCEEFCRNGDKDTVSLSDLIGSPLLEKTYQFNFLIDCQFLLKFLKADPVNVELILIGVNDNDHLQLDESQKFSFRIKTIDVSKKLPKFGSHHTKLMVNLFQDDTCQIVVHTMNLTVADYAIQTQMCWVSPRLSKLHKDQWRLYQRPDLDPLKDTGDIFKKDLISYLESYEESLLSELIGELESFDFTPIRVQFVGSSPGKYTLDSSLQKYSPDTVSKTFGFGKLYQWIKIYGLDTCKGEMVGQSSTIASPFDSKKSNIFTHVLTGVAEGRQPVVKEADHEFIPKCGLQPIIVWPTVREILKSKATFLSGHALHFKVNRIGKYAGYAEQYRNIQQFLHKWSSGKDSELSKAGRSHLSPHVKTYCVTEDHFKSLNWFLLSSANISSQAWGRPFKKLKHEPPNICKYRVSSYEVGILINPKTIGGDEQPNLKLVPVFGKDTVQSTEPVCPVRLPYDVPLQKYSASDEPWTTEKLVEIESSLPLHQG</sequence>
<keyword evidence="5" id="KW-0378">Hydrolase</keyword>
<dbReference type="GO" id="GO:0003690">
    <property type="term" value="F:double-stranded DNA binding"/>
    <property type="evidence" value="ECO:0007669"/>
    <property type="project" value="TreeGrafter"/>
</dbReference>
<feature type="compositionally biased region" description="Polar residues" evidence="12">
    <location>
        <begin position="9"/>
        <end position="22"/>
    </location>
</feature>
<dbReference type="EMBL" id="CP064812">
    <property type="protein sequence ID" value="QPG74259.1"/>
    <property type="molecule type" value="Genomic_DNA"/>
</dbReference>
<organism evidence="13 14">
    <name type="scientific">Eeniella nana</name>
    <name type="common">Yeast</name>
    <name type="synonym">Brettanomyces nanus</name>
    <dbReference type="NCBI Taxonomy" id="13502"/>
    <lineage>
        <taxon>Eukaryota</taxon>
        <taxon>Fungi</taxon>
        <taxon>Dikarya</taxon>
        <taxon>Ascomycota</taxon>
        <taxon>Saccharomycotina</taxon>
        <taxon>Pichiomycetes</taxon>
        <taxon>Pichiales</taxon>
        <taxon>Pichiaceae</taxon>
        <taxon>Brettanomyces</taxon>
    </lineage>
</organism>
<evidence type="ECO:0000256" key="5">
    <source>
        <dbReference type="ARBA" id="ARBA00022801"/>
    </source>
</evidence>
<dbReference type="GO" id="GO:0017005">
    <property type="term" value="F:3'-tyrosyl-DNA phosphodiesterase activity"/>
    <property type="evidence" value="ECO:0007669"/>
    <property type="project" value="TreeGrafter"/>
</dbReference>
<dbReference type="PANTHER" id="PTHR12415:SF0">
    <property type="entry name" value="TYROSYL-DNA PHOSPHODIESTERASE 1"/>
    <property type="match status" value="1"/>
</dbReference>
<feature type="binding site" evidence="10">
    <location>
        <position position="477"/>
    </location>
    <ligand>
        <name>substrate</name>
    </ligand>
</feature>
<comment type="similarity">
    <text evidence="2">Belongs to the tyrosyl-DNA phosphodiesterase family.</text>
</comment>
<keyword evidence="3" id="KW-0540">Nuclease</keyword>
<evidence type="ECO:0000256" key="7">
    <source>
        <dbReference type="ARBA" id="ARBA00023204"/>
    </source>
</evidence>
<dbReference type="InterPro" id="IPR010347">
    <property type="entry name" value="Tdp1"/>
</dbReference>
<keyword evidence="7" id="KW-0234">DNA repair</keyword>
<dbReference type="GO" id="GO:0003697">
    <property type="term" value="F:single-stranded DNA binding"/>
    <property type="evidence" value="ECO:0007669"/>
    <property type="project" value="TreeGrafter"/>
</dbReference>
<evidence type="ECO:0000313" key="14">
    <source>
        <dbReference type="Proteomes" id="UP000662931"/>
    </source>
</evidence>
<evidence type="ECO:0000256" key="11">
    <source>
        <dbReference type="PIRSR" id="PIRSR610347-3"/>
    </source>
</evidence>
<evidence type="ECO:0000256" key="3">
    <source>
        <dbReference type="ARBA" id="ARBA00022722"/>
    </source>
</evidence>
<evidence type="ECO:0000256" key="4">
    <source>
        <dbReference type="ARBA" id="ARBA00022763"/>
    </source>
</evidence>
<dbReference type="GO" id="GO:0005634">
    <property type="term" value="C:nucleus"/>
    <property type="evidence" value="ECO:0007669"/>
    <property type="project" value="UniProtKB-SubCell"/>
</dbReference>
<keyword evidence="6" id="KW-0269">Exonuclease</keyword>
<dbReference type="KEGG" id="bnn:FOA43_001584"/>
<dbReference type="Gene3D" id="3.30.870.10">
    <property type="entry name" value="Endonuclease Chain A"/>
    <property type="match status" value="2"/>
</dbReference>
<feature type="compositionally biased region" description="Basic and acidic residues" evidence="12">
    <location>
        <begin position="35"/>
        <end position="61"/>
    </location>
</feature>
<evidence type="ECO:0000313" key="13">
    <source>
        <dbReference type="EMBL" id="QPG74259.1"/>
    </source>
</evidence>
<keyword evidence="4" id="KW-0227">DNA damage</keyword>
<keyword evidence="8" id="KW-0539">Nucleus</keyword>
<dbReference type="Pfam" id="PF06087">
    <property type="entry name" value="Tyr-DNA_phospho"/>
    <property type="match status" value="1"/>
</dbReference>
<evidence type="ECO:0000256" key="12">
    <source>
        <dbReference type="SAM" id="MobiDB-lite"/>
    </source>
</evidence>
<dbReference type="SUPFAM" id="SSF56024">
    <property type="entry name" value="Phospholipase D/nuclease"/>
    <property type="match status" value="2"/>
</dbReference>
<reference evidence="13" key="1">
    <citation type="submission" date="2020-10" db="EMBL/GenBank/DDBJ databases">
        <authorList>
            <person name="Roach M.J.R."/>
        </authorList>
    </citation>
    <scope>NUCLEOTIDE SEQUENCE</scope>
    <source>
        <strain evidence="13">CBS 1945</strain>
    </source>
</reference>
<evidence type="ECO:0000256" key="8">
    <source>
        <dbReference type="ARBA" id="ARBA00023242"/>
    </source>
</evidence>
<dbReference type="PANTHER" id="PTHR12415">
    <property type="entry name" value="TYROSYL-DNA PHOSPHODIESTERASE 1"/>
    <property type="match status" value="1"/>
</dbReference>
<evidence type="ECO:0000256" key="9">
    <source>
        <dbReference type="PIRSR" id="PIRSR610347-1"/>
    </source>
</evidence>
<comment type="subcellular location">
    <subcellularLocation>
        <location evidence="1">Nucleus</location>
    </subcellularLocation>
</comment>
<feature type="site" description="Interaction with DNA" evidence="11">
    <location>
        <position position="500"/>
    </location>
</feature>
<dbReference type="GO" id="GO:0006281">
    <property type="term" value="P:DNA repair"/>
    <property type="evidence" value="ECO:0007669"/>
    <property type="project" value="UniProtKB-KW"/>
</dbReference>
<dbReference type="Proteomes" id="UP000662931">
    <property type="component" value="Chromosome 1"/>
</dbReference>
<name>A0A875S373_EENNA</name>
<proteinExistence type="inferred from homology"/>
<evidence type="ECO:0000256" key="10">
    <source>
        <dbReference type="PIRSR" id="PIRSR610347-2"/>
    </source>
</evidence>
<evidence type="ECO:0008006" key="15">
    <source>
        <dbReference type="Google" id="ProtNLM"/>
    </source>
</evidence>
<feature type="active site" description="Nucleophile" evidence="9">
    <location>
        <position position="209"/>
    </location>
</feature>
<keyword evidence="14" id="KW-1185">Reference proteome</keyword>
<dbReference type="GeneID" id="62194985"/>
<gene>
    <name evidence="13" type="ORF">FOA43_001584</name>
</gene>
<evidence type="ECO:0000256" key="2">
    <source>
        <dbReference type="ARBA" id="ARBA00010205"/>
    </source>
</evidence>
<protein>
    <recommendedName>
        <fullName evidence="15">Tyrosyl-DNA phosphodiesterase 1</fullName>
    </recommendedName>
</protein>
<dbReference type="GO" id="GO:0004527">
    <property type="term" value="F:exonuclease activity"/>
    <property type="evidence" value="ECO:0007669"/>
    <property type="project" value="UniProtKB-KW"/>
</dbReference>
<evidence type="ECO:0000256" key="6">
    <source>
        <dbReference type="ARBA" id="ARBA00022839"/>
    </source>
</evidence>
<feature type="region of interest" description="Disordered" evidence="12">
    <location>
        <begin position="1"/>
        <end position="64"/>
    </location>
</feature>
<dbReference type="AlphaFoldDB" id="A0A875S373"/>
<dbReference type="RefSeq" id="XP_038777824.1">
    <property type="nucleotide sequence ID" value="XM_038921896.1"/>
</dbReference>
<dbReference type="OrthoDB" id="47785at2759"/>
<feature type="active site" description="Proton donor/acceptor" evidence="9">
    <location>
        <position position="475"/>
    </location>
</feature>
<feature type="binding site" evidence="10">
    <location>
        <position position="211"/>
    </location>
    <ligand>
        <name>substrate</name>
    </ligand>
</feature>
<accession>A0A875S373</accession>
<evidence type="ECO:0000256" key="1">
    <source>
        <dbReference type="ARBA" id="ARBA00004123"/>
    </source>
</evidence>